<protein>
    <submittedName>
        <fullName evidence="1">Lipase family protein</fullName>
    </submittedName>
</protein>
<keyword evidence="2" id="KW-1185">Reference proteome</keyword>
<dbReference type="Proteomes" id="UP001601992">
    <property type="component" value="Unassembled WGS sequence"/>
</dbReference>
<dbReference type="PIRSF" id="PIRSF029171">
    <property type="entry name" value="Esterase_LipA"/>
    <property type="match status" value="1"/>
</dbReference>
<dbReference type="SUPFAM" id="SSF53474">
    <property type="entry name" value="alpha/beta-Hydrolases"/>
    <property type="match status" value="1"/>
</dbReference>
<dbReference type="Gene3D" id="3.40.50.1820">
    <property type="entry name" value="alpha/beta hydrolase"/>
    <property type="match status" value="1"/>
</dbReference>
<dbReference type="PANTHER" id="PTHR34853:SF1">
    <property type="entry name" value="LIPASE 5"/>
    <property type="match status" value="1"/>
</dbReference>
<proteinExistence type="predicted"/>
<reference evidence="1 2" key="1">
    <citation type="submission" date="2024-10" db="EMBL/GenBank/DDBJ databases">
        <title>The Natural Products Discovery Center: Release of the First 8490 Sequenced Strains for Exploring Actinobacteria Biosynthetic Diversity.</title>
        <authorList>
            <person name="Kalkreuter E."/>
            <person name="Kautsar S.A."/>
            <person name="Yang D."/>
            <person name="Bader C.D."/>
            <person name="Teijaro C.N."/>
            <person name="Fluegel L."/>
            <person name="Davis C.M."/>
            <person name="Simpson J.R."/>
            <person name="Lauterbach L."/>
            <person name="Steele A.D."/>
            <person name="Gui C."/>
            <person name="Meng S."/>
            <person name="Li G."/>
            <person name="Viehrig K."/>
            <person name="Ye F."/>
            <person name="Su P."/>
            <person name="Kiefer A.F."/>
            <person name="Nichols A."/>
            <person name="Cepeda A.J."/>
            <person name="Yan W."/>
            <person name="Fan B."/>
            <person name="Jiang Y."/>
            <person name="Adhikari A."/>
            <person name="Zheng C.-J."/>
            <person name="Schuster L."/>
            <person name="Cowan T.M."/>
            <person name="Smanski M.J."/>
            <person name="Chevrette M.G."/>
            <person name="De Carvalho L.P.S."/>
            <person name="Shen B."/>
        </authorList>
    </citation>
    <scope>NUCLEOTIDE SEQUENCE [LARGE SCALE GENOMIC DNA]</scope>
    <source>
        <strain evidence="1 2">NPDC002593</strain>
    </source>
</reference>
<dbReference type="InterPro" id="IPR005152">
    <property type="entry name" value="Lipase_secreted"/>
</dbReference>
<dbReference type="InterPro" id="IPR029058">
    <property type="entry name" value="AB_hydrolase_fold"/>
</dbReference>
<dbReference type="PANTHER" id="PTHR34853">
    <property type="match status" value="1"/>
</dbReference>
<accession>A0ABW6S2B7</accession>
<dbReference type="EMBL" id="JBIAQY010000005">
    <property type="protein sequence ID" value="MFF3569738.1"/>
    <property type="molecule type" value="Genomic_DNA"/>
</dbReference>
<evidence type="ECO:0000313" key="2">
    <source>
        <dbReference type="Proteomes" id="UP001601992"/>
    </source>
</evidence>
<comment type="caution">
    <text evidence="1">The sequence shown here is derived from an EMBL/GenBank/DDBJ whole genome shotgun (WGS) entry which is preliminary data.</text>
</comment>
<dbReference type="Pfam" id="PF03583">
    <property type="entry name" value="LIP"/>
    <property type="match status" value="1"/>
</dbReference>
<organism evidence="1 2">
    <name type="scientific">Nocardia jiangxiensis</name>
    <dbReference type="NCBI Taxonomy" id="282685"/>
    <lineage>
        <taxon>Bacteria</taxon>
        <taxon>Bacillati</taxon>
        <taxon>Actinomycetota</taxon>
        <taxon>Actinomycetes</taxon>
        <taxon>Mycobacteriales</taxon>
        <taxon>Nocardiaceae</taxon>
        <taxon>Nocardia</taxon>
    </lineage>
</organism>
<sequence>MGFRWLAGAHASRRRTGVVLSVAIAMVLGLLSAQPTRADVRTPDDDPFYAAPADLAAQPDGAVLGTRSIDVFGLPLPISAWQLRYRTTDSVDRPIVGVATVLVPTTSWDKGPRPLLSYQVPEDSLGTRCSPSFAFSGGRDPGVVNTLLDVPFMTAALLRGWGLVVSDYEGPYSRFLDGPGAGRSVLDGVRAALSFAHGGVQATSPVGAWGYSGGAFATLWAAQMRATYAPQVRFAGISTGGVPADLPAIARRVDGGVQAGLALLIVMALTRNHPESGLSGMLNDRGRAFLAANATACGSDLVPQNVNAHVDDYTNEPNLLDSKVFRNVAAANELGVNAPDVPLYMYHSNSDDVIPVAGFSALVDRYCASGATLTAIHSPFPTHNGAAAGEALGGMNFLADRFAGRPVTPGCTIR</sequence>
<evidence type="ECO:0000313" key="1">
    <source>
        <dbReference type="EMBL" id="MFF3569738.1"/>
    </source>
</evidence>
<name>A0ABW6S2B7_9NOCA</name>
<dbReference type="RefSeq" id="WP_040818866.1">
    <property type="nucleotide sequence ID" value="NZ_JBIAQY010000005.1"/>
</dbReference>
<dbReference type="Gene3D" id="1.10.260.130">
    <property type="match status" value="1"/>
</dbReference>
<gene>
    <name evidence="1" type="ORF">ACFYXQ_18355</name>
</gene>